<gene>
    <name evidence="21" type="primary">syn1</name>
</gene>
<dbReference type="Proteomes" id="UP000472265">
    <property type="component" value="Chromosome 5"/>
</dbReference>
<dbReference type="InterPro" id="IPR020898">
    <property type="entry name" value="Synapsin_ATP-bd_dom"/>
</dbReference>
<evidence type="ECO:0000313" key="22">
    <source>
        <dbReference type="Proteomes" id="UP000472265"/>
    </source>
</evidence>
<feature type="compositionally biased region" description="Low complexity" evidence="18">
    <location>
        <begin position="442"/>
        <end position="538"/>
    </location>
</feature>
<comment type="subcellular location">
    <subcellularLocation>
        <location evidence="1">Cytoplasmic vesicle</location>
        <location evidence="1">Secretory vesicle</location>
        <location evidence="1">Synaptic vesicle</location>
    </subcellularLocation>
    <subcellularLocation>
        <location evidence="2">Golgi apparatus</location>
    </subcellularLocation>
    <subcellularLocation>
        <location evidence="15">Presynapse</location>
    </subcellularLocation>
</comment>
<dbReference type="InterPro" id="IPR020897">
    <property type="entry name" value="Synapsin_pre-ATP-grasp_dom"/>
</dbReference>
<keyword evidence="7" id="KW-0677">Repeat</keyword>
<evidence type="ECO:0000256" key="13">
    <source>
        <dbReference type="ARBA" id="ARBA00023329"/>
    </source>
</evidence>
<dbReference type="AlphaFoldDB" id="A0A671UNG4"/>
<comment type="function">
    <text evidence="17">Neuronal phosphoprotein that coats synaptic vesicles, and binds to the cytoskeleton. Acts as a regulator of synaptic vesicles trafficking, involved in the control of neurotransmitter release at the pre-synaptic terminal. Also involved in the regulation of axon outgrowth and synaptogenesis. The complex formed with NOS1 and CAPON proteins is necessary for specific nitric-oxid functions at a presynaptic level.</text>
</comment>
<evidence type="ECO:0000256" key="15">
    <source>
        <dbReference type="ARBA" id="ARBA00034106"/>
    </source>
</evidence>
<evidence type="ECO:0000256" key="7">
    <source>
        <dbReference type="ARBA" id="ARBA00022737"/>
    </source>
</evidence>
<dbReference type="Ensembl" id="ENSSAUT00010016251.1">
    <property type="protein sequence ID" value="ENSSAUP00010015326.1"/>
    <property type="gene ID" value="ENSSAUG00010007102.1"/>
</dbReference>
<evidence type="ECO:0000256" key="5">
    <source>
        <dbReference type="ARBA" id="ARBA00022481"/>
    </source>
</evidence>
<dbReference type="PRINTS" id="PR01368">
    <property type="entry name" value="SYNAPSIN"/>
</dbReference>
<dbReference type="FunFam" id="3.30.1490.20:FF:000008">
    <property type="entry name" value="Synapsin I"/>
    <property type="match status" value="1"/>
</dbReference>
<feature type="region of interest" description="Disordered" evidence="18">
    <location>
        <begin position="398"/>
        <end position="600"/>
    </location>
</feature>
<evidence type="ECO:0000256" key="4">
    <source>
        <dbReference type="ARBA" id="ARBA00017852"/>
    </source>
</evidence>
<keyword evidence="22" id="KW-1185">Reference proteome</keyword>
<feature type="compositionally biased region" description="Low complexity" evidence="18">
    <location>
        <begin position="400"/>
        <end position="430"/>
    </location>
</feature>
<dbReference type="InterPro" id="IPR019736">
    <property type="entry name" value="Synapsin_P_site"/>
</dbReference>
<evidence type="ECO:0000256" key="14">
    <source>
        <dbReference type="ARBA" id="ARBA00029646"/>
    </source>
</evidence>
<name>A0A671UNG4_SPAAU</name>
<dbReference type="GeneTree" id="ENSGT00940000165688"/>
<keyword evidence="13" id="KW-0968">Cytoplasmic vesicle</keyword>
<protein>
    <recommendedName>
        <fullName evidence="4">Synapsin-1</fullName>
    </recommendedName>
    <alternativeName>
        <fullName evidence="14">Synapsin I</fullName>
    </alternativeName>
</protein>
<keyword evidence="10" id="KW-0325">Glycoprotein</keyword>
<comment type="similarity">
    <text evidence="3">Belongs to the synapsin family.</text>
</comment>
<evidence type="ECO:0000256" key="3">
    <source>
        <dbReference type="ARBA" id="ARBA00008243"/>
    </source>
</evidence>
<keyword evidence="12" id="KW-0966">Cell projection</keyword>
<dbReference type="InterPro" id="IPR016185">
    <property type="entry name" value="PreATP-grasp_dom_sf"/>
</dbReference>
<dbReference type="GO" id="GO:0005524">
    <property type="term" value="F:ATP binding"/>
    <property type="evidence" value="ECO:0007669"/>
    <property type="project" value="InterPro"/>
</dbReference>
<dbReference type="Gene3D" id="3.30.470.20">
    <property type="entry name" value="ATP-grasp fold, B domain"/>
    <property type="match status" value="1"/>
</dbReference>
<evidence type="ECO:0000256" key="12">
    <source>
        <dbReference type="ARBA" id="ARBA00023273"/>
    </source>
</evidence>
<evidence type="ECO:0000259" key="20">
    <source>
        <dbReference type="Pfam" id="PF02750"/>
    </source>
</evidence>
<feature type="domain" description="Synapsin ATP-binding" evidence="20">
    <location>
        <begin position="169"/>
        <end position="371"/>
    </location>
</feature>
<dbReference type="GO" id="GO:0003779">
    <property type="term" value="F:actin binding"/>
    <property type="evidence" value="ECO:0007669"/>
    <property type="project" value="UniProtKB-KW"/>
</dbReference>
<dbReference type="PROSITE" id="PS00415">
    <property type="entry name" value="SYNAPSIN_1"/>
    <property type="match status" value="1"/>
</dbReference>
<evidence type="ECO:0000259" key="19">
    <source>
        <dbReference type="Pfam" id="PF02078"/>
    </source>
</evidence>
<keyword evidence="11" id="KW-0009">Actin-binding</keyword>
<sequence>MNYLRRRLSDSNFMSNLPNGYMTDLQRPEPPQQPQSPAVSPGPSERRQSTSQPQPAAGGGSGFFSSISNAVKQTTAAAAATLSEAADRAGVSSSAKILLVAEFSEINLVANSIGSYNVNIDAIRNGHKVTKSIKPDFVLIRQHAFSMDKNGDHRNMVIGLQYAGLPSVNSLHSVYNFCDKPWVFAQMSRLHKQLGPEEFPLIEQVYYPNHKEMITSPRFPVVVKMGHAHSGMGKVKVDNQYDFQDIASVVALTKTYATSEPFIDAKYDVRIQKIGDNYKAYMRTSISGNWKTNTGSSMLEQVAMSDKYRMWVDSCADIFGGLDICAVEALHGKDGKDYIIEVDDCSMPLIGDQQDEDRVQIAELVISKMNQTVPHSSSTVRAAAGQPAQVTECDTLFKFSPVGGQSPPSQQRPQPQGQPPAQSQQSASPVPADPIAQTKASQGPAAQPRPPGQGATQGQRPPSGQGSPQKSQGGSPQTQRQQSVTQQQKPSAGQKPPAGQQQRPAQPPRQQSLGGPQRAGQQGRPGAPTTQQPRPAAQGQGGPGGRPPLQQKPQPPQKPSQDNPAMGGSPQLNKSQSLTNTFNIPETPAPRASLSQDEVKAETIRNLRKSFASLFSD</sequence>
<reference evidence="21" key="1">
    <citation type="submission" date="2021-04" db="EMBL/GenBank/DDBJ databases">
        <authorList>
            <consortium name="Wellcome Sanger Institute Data Sharing"/>
        </authorList>
    </citation>
    <scope>NUCLEOTIDE SEQUENCE [LARGE SCALE GENOMIC DNA]</scope>
</reference>
<dbReference type="GO" id="GO:0030672">
    <property type="term" value="C:synaptic vesicle membrane"/>
    <property type="evidence" value="ECO:0007669"/>
    <property type="project" value="TreeGrafter"/>
</dbReference>
<organism evidence="21 22">
    <name type="scientific">Sparus aurata</name>
    <name type="common">Gilthead sea bream</name>
    <dbReference type="NCBI Taxonomy" id="8175"/>
    <lineage>
        <taxon>Eukaryota</taxon>
        <taxon>Metazoa</taxon>
        <taxon>Chordata</taxon>
        <taxon>Craniata</taxon>
        <taxon>Vertebrata</taxon>
        <taxon>Euteleostomi</taxon>
        <taxon>Actinopterygii</taxon>
        <taxon>Neopterygii</taxon>
        <taxon>Teleostei</taxon>
        <taxon>Neoteleostei</taxon>
        <taxon>Acanthomorphata</taxon>
        <taxon>Eupercaria</taxon>
        <taxon>Spariformes</taxon>
        <taxon>Sparidae</taxon>
        <taxon>Sparus</taxon>
    </lineage>
</organism>
<evidence type="ECO:0000256" key="8">
    <source>
        <dbReference type="ARBA" id="ARBA00023018"/>
    </source>
</evidence>
<dbReference type="InterPro" id="IPR019735">
    <property type="entry name" value="Synapsin_CS"/>
</dbReference>
<dbReference type="InterPro" id="IPR013815">
    <property type="entry name" value="ATP_grasp_subdomain_1"/>
</dbReference>
<dbReference type="Pfam" id="PF02078">
    <property type="entry name" value="Synapsin"/>
    <property type="match status" value="1"/>
</dbReference>
<dbReference type="Pfam" id="PF02750">
    <property type="entry name" value="Synapsin_C"/>
    <property type="match status" value="1"/>
</dbReference>
<dbReference type="SUPFAM" id="SSF52440">
    <property type="entry name" value="PreATP-grasp domain"/>
    <property type="match status" value="1"/>
</dbReference>
<dbReference type="SUPFAM" id="SSF56059">
    <property type="entry name" value="Glutathione synthetase ATP-binding domain-like"/>
    <property type="match status" value="1"/>
</dbReference>
<evidence type="ECO:0000256" key="2">
    <source>
        <dbReference type="ARBA" id="ARBA00004555"/>
    </source>
</evidence>
<feature type="domain" description="Synapsin pre-ATP-grasp" evidence="19">
    <location>
        <begin position="101"/>
        <end position="167"/>
    </location>
</feature>
<dbReference type="Pfam" id="PF10581">
    <property type="entry name" value="Synapsin_N"/>
    <property type="match status" value="1"/>
</dbReference>
<dbReference type="Gene3D" id="3.40.50.20">
    <property type="match status" value="1"/>
</dbReference>
<comment type="subunit">
    <text evidence="16">Homodimer. Can form oligomers with SYN2. Interacts with CAPON. Forms a ternary complex with NOS1. Isoform Ib interacts with PRNP.</text>
</comment>
<feature type="region of interest" description="Disordered" evidence="18">
    <location>
        <begin position="1"/>
        <end position="64"/>
    </location>
</feature>
<evidence type="ECO:0000256" key="1">
    <source>
        <dbReference type="ARBA" id="ARBA00004234"/>
    </source>
</evidence>
<evidence type="ECO:0000256" key="9">
    <source>
        <dbReference type="ARBA" id="ARBA00023034"/>
    </source>
</evidence>
<evidence type="ECO:0000256" key="10">
    <source>
        <dbReference type="ARBA" id="ARBA00023180"/>
    </source>
</evidence>
<evidence type="ECO:0000313" key="21">
    <source>
        <dbReference type="Ensembl" id="ENSSAUP00010015326.1"/>
    </source>
</evidence>
<keyword evidence="8" id="KW-0770">Synapse</keyword>
<dbReference type="PANTHER" id="PTHR10841:SF24">
    <property type="entry name" value="SYNAPSIN-1"/>
    <property type="match status" value="1"/>
</dbReference>
<dbReference type="FunFam" id="3.30.470.20:FF:000011">
    <property type="entry name" value="Synapsin I"/>
    <property type="match status" value="1"/>
</dbReference>
<feature type="compositionally biased region" description="Polar residues" evidence="18">
    <location>
        <begin position="570"/>
        <end position="584"/>
    </location>
</feature>
<reference evidence="21" key="3">
    <citation type="submission" date="2025-09" db="UniProtKB">
        <authorList>
            <consortium name="Ensembl"/>
        </authorList>
    </citation>
    <scope>IDENTIFICATION</scope>
</reference>
<proteinExistence type="inferred from homology"/>
<dbReference type="Gene3D" id="3.30.1490.20">
    <property type="entry name" value="ATP-grasp fold, A domain"/>
    <property type="match status" value="1"/>
</dbReference>
<keyword evidence="9" id="KW-0333">Golgi apparatus</keyword>
<evidence type="ECO:0000256" key="18">
    <source>
        <dbReference type="SAM" id="MobiDB-lite"/>
    </source>
</evidence>
<dbReference type="GO" id="GO:0005794">
    <property type="term" value="C:Golgi apparatus"/>
    <property type="evidence" value="ECO:0007669"/>
    <property type="project" value="UniProtKB-SubCell"/>
</dbReference>
<evidence type="ECO:0000256" key="16">
    <source>
        <dbReference type="ARBA" id="ARBA00046960"/>
    </source>
</evidence>
<accession>A0A671UNG4</accession>
<evidence type="ECO:0000256" key="11">
    <source>
        <dbReference type="ARBA" id="ARBA00023203"/>
    </source>
</evidence>
<dbReference type="InterPro" id="IPR001359">
    <property type="entry name" value="Synapsin"/>
</dbReference>
<evidence type="ECO:0000256" key="17">
    <source>
        <dbReference type="ARBA" id="ARBA00060129"/>
    </source>
</evidence>
<keyword evidence="5" id="KW-0488">Methylation</keyword>
<reference evidence="21" key="2">
    <citation type="submission" date="2025-08" db="UniProtKB">
        <authorList>
            <consortium name="Ensembl"/>
        </authorList>
    </citation>
    <scope>IDENTIFICATION</scope>
</reference>
<dbReference type="PROSITE" id="PS00416">
    <property type="entry name" value="SYNAPSIN_2"/>
    <property type="match status" value="1"/>
</dbReference>
<dbReference type="GO" id="GO:0007269">
    <property type="term" value="P:neurotransmitter secretion"/>
    <property type="evidence" value="ECO:0007669"/>
    <property type="project" value="InterPro"/>
</dbReference>
<keyword evidence="6" id="KW-0597">Phosphoprotein</keyword>
<dbReference type="PANTHER" id="PTHR10841">
    <property type="entry name" value="SYNAPSIN"/>
    <property type="match status" value="1"/>
</dbReference>
<evidence type="ECO:0000256" key="6">
    <source>
        <dbReference type="ARBA" id="ARBA00022553"/>
    </source>
</evidence>